<evidence type="ECO:0000259" key="7">
    <source>
        <dbReference type="PROSITE" id="PS50850"/>
    </source>
</evidence>
<dbReference type="PANTHER" id="PTHR23514:SF13">
    <property type="entry name" value="INNER MEMBRANE PROTEIN YBJJ"/>
    <property type="match status" value="1"/>
</dbReference>
<evidence type="ECO:0000256" key="1">
    <source>
        <dbReference type="ARBA" id="ARBA00004651"/>
    </source>
</evidence>
<evidence type="ECO:0000256" key="2">
    <source>
        <dbReference type="ARBA" id="ARBA00022692"/>
    </source>
</evidence>
<organism evidence="8 9">
    <name type="scientific">Streptosporangium roseum (strain ATCC 12428 / DSM 43021 / JCM 3005 / KCTC 9067 / NCIMB 10171 / NRRL 2505 / NI 9100)</name>
    <dbReference type="NCBI Taxonomy" id="479432"/>
    <lineage>
        <taxon>Bacteria</taxon>
        <taxon>Bacillati</taxon>
        <taxon>Actinomycetota</taxon>
        <taxon>Actinomycetes</taxon>
        <taxon>Streptosporangiales</taxon>
        <taxon>Streptosporangiaceae</taxon>
        <taxon>Streptosporangium</taxon>
    </lineage>
</organism>
<feature type="transmembrane region" description="Helical" evidence="6">
    <location>
        <begin position="46"/>
        <end position="67"/>
    </location>
</feature>
<evidence type="ECO:0000256" key="4">
    <source>
        <dbReference type="ARBA" id="ARBA00023136"/>
    </source>
</evidence>
<feature type="transmembrane region" description="Helical" evidence="6">
    <location>
        <begin position="99"/>
        <end position="117"/>
    </location>
</feature>
<keyword evidence="3 6" id="KW-1133">Transmembrane helix</keyword>
<evidence type="ECO:0000256" key="6">
    <source>
        <dbReference type="SAM" id="Phobius"/>
    </source>
</evidence>
<accession>D2ATK8</accession>
<feature type="transmembrane region" description="Helical" evidence="6">
    <location>
        <begin position="74"/>
        <end position="93"/>
    </location>
</feature>
<gene>
    <name evidence="8" type="ordered locus">Sros_3808</name>
</gene>
<dbReference type="EMBL" id="CP001814">
    <property type="protein sequence ID" value="ACZ86728.1"/>
    <property type="molecule type" value="Genomic_DNA"/>
</dbReference>
<keyword evidence="2 6" id="KW-0812">Transmembrane</keyword>
<dbReference type="InterPro" id="IPR036259">
    <property type="entry name" value="MFS_trans_sf"/>
</dbReference>
<dbReference type="InterPro" id="IPR020846">
    <property type="entry name" value="MFS_dom"/>
</dbReference>
<evidence type="ECO:0000256" key="5">
    <source>
        <dbReference type="SAM" id="MobiDB-lite"/>
    </source>
</evidence>
<feature type="transmembrane region" description="Helical" evidence="6">
    <location>
        <begin position="12"/>
        <end position="34"/>
    </location>
</feature>
<dbReference type="Pfam" id="PF07690">
    <property type="entry name" value="MFS_1"/>
    <property type="match status" value="1"/>
</dbReference>
<dbReference type="AlphaFoldDB" id="D2ATK8"/>
<dbReference type="Proteomes" id="UP000002029">
    <property type="component" value="Chromosome"/>
</dbReference>
<feature type="transmembrane region" description="Helical" evidence="6">
    <location>
        <begin position="138"/>
        <end position="159"/>
    </location>
</feature>
<feature type="transmembrane region" description="Helical" evidence="6">
    <location>
        <begin position="303"/>
        <end position="324"/>
    </location>
</feature>
<dbReference type="GO" id="GO:0005886">
    <property type="term" value="C:plasma membrane"/>
    <property type="evidence" value="ECO:0007669"/>
    <property type="project" value="UniProtKB-SubCell"/>
</dbReference>
<dbReference type="PANTHER" id="PTHR23514">
    <property type="entry name" value="BYPASS OF STOP CODON PROTEIN 6"/>
    <property type="match status" value="1"/>
</dbReference>
<proteinExistence type="predicted"/>
<feature type="transmembrane region" description="Helical" evidence="6">
    <location>
        <begin position="279"/>
        <end position="297"/>
    </location>
</feature>
<protein>
    <submittedName>
        <fullName evidence="8">Major facilitator superfamily (MSF) transporter, putative</fullName>
    </submittedName>
</protein>
<dbReference type="HOGENOM" id="CLU_035309_1_0_11"/>
<feature type="compositionally biased region" description="Basic and acidic residues" evidence="5">
    <location>
        <begin position="443"/>
        <end position="456"/>
    </location>
</feature>
<feature type="transmembrane region" description="Helical" evidence="6">
    <location>
        <begin position="209"/>
        <end position="227"/>
    </location>
</feature>
<feature type="transmembrane region" description="Helical" evidence="6">
    <location>
        <begin position="336"/>
        <end position="356"/>
    </location>
</feature>
<feature type="transmembrane region" description="Helical" evidence="6">
    <location>
        <begin position="247"/>
        <end position="267"/>
    </location>
</feature>
<feature type="domain" description="Major facilitator superfamily (MFS) profile" evidence="7">
    <location>
        <begin position="1"/>
        <end position="391"/>
    </location>
</feature>
<sequence length="456" mass="44711">MSLQPGGTRVRTAYCGFAVFGAFWGVWGASVPAIREQAGLTDGELGTALLFVGAGALPAMLTAGRAVDRWGHRLTALLLVLLGAVGVAVAVVARDLPSLSAGLALLGAASGAADVAVNAAAGSAERAAGRPVITRAHGFFSAAVVVASLATGLLGGVAAPVVVPFALVAVAAAGAGLLIAADARGHSASPGRRGAAPEPGPGGRSVLRAYLPLLLVAGALGALAFAVENAHQSWSAVYMADMLRADPVLAAAGPAVFAAVVALTRFAAGSLRSGHAMTVLILGAVTAATGTVLLASASSVPPALAGLALAAAGTAVLFPTLLGLVTADVPDSARGAATSVMTTVSYLGFLAGPVYVGYWAQSAGLPGAMLAVSALAGALALLTWPALRAAVPLRGESAARPSTRPPAGGRPSSEEIARGGHGGLAEADAPVVGRDAMVGQHPEVPEPERLDEPAEK</sequence>
<dbReference type="KEGG" id="sro:Sros_3808"/>
<dbReference type="InterPro" id="IPR051788">
    <property type="entry name" value="MFS_Transporter"/>
</dbReference>
<dbReference type="GO" id="GO:0022857">
    <property type="term" value="F:transmembrane transporter activity"/>
    <property type="evidence" value="ECO:0007669"/>
    <property type="project" value="InterPro"/>
</dbReference>
<reference evidence="8 9" key="1">
    <citation type="journal article" date="2010" name="Stand. Genomic Sci.">
        <title>Complete genome sequence of Streptosporangium roseum type strain (NI 9100).</title>
        <authorList>
            <person name="Nolan M."/>
            <person name="Sikorski J."/>
            <person name="Jando M."/>
            <person name="Lucas S."/>
            <person name="Lapidus A."/>
            <person name="Glavina Del Rio T."/>
            <person name="Chen F."/>
            <person name="Tice H."/>
            <person name="Pitluck S."/>
            <person name="Cheng J.F."/>
            <person name="Chertkov O."/>
            <person name="Sims D."/>
            <person name="Meincke L."/>
            <person name="Brettin T."/>
            <person name="Han C."/>
            <person name="Detter J.C."/>
            <person name="Bruce D."/>
            <person name="Goodwin L."/>
            <person name="Land M."/>
            <person name="Hauser L."/>
            <person name="Chang Y.J."/>
            <person name="Jeffries C.D."/>
            <person name="Ivanova N."/>
            <person name="Mavromatis K."/>
            <person name="Mikhailova N."/>
            <person name="Chen A."/>
            <person name="Palaniappan K."/>
            <person name="Chain P."/>
            <person name="Rohde M."/>
            <person name="Goker M."/>
            <person name="Bristow J."/>
            <person name="Eisen J.A."/>
            <person name="Markowitz V."/>
            <person name="Hugenholtz P."/>
            <person name="Kyrpides N.C."/>
            <person name="Klenk H.P."/>
        </authorList>
    </citation>
    <scope>NUCLEOTIDE SEQUENCE [LARGE SCALE GENOMIC DNA]</scope>
    <source>
        <strain evidence="9">ATCC 12428 / DSM 43021 / JCM 3005 / NI 9100</strain>
    </source>
</reference>
<dbReference type="Gene3D" id="1.20.1250.20">
    <property type="entry name" value="MFS general substrate transporter like domains"/>
    <property type="match status" value="2"/>
</dbReference>
<dbReference type="SUPFAM" id="SSF103473">
    <property type="entry name" value="MFS general substrate transporter"/>
    <property type="match status" value="1"/>
</dbReference>
<keyword evidence="9" id="KW-1185">Reference proteome</keyword>
<dbReference type="eggNOG" id="COG0738">
    <property type="taxonomic scope" value="Bacteria"/>
</dbReference>
<evidence type="ECO:0000256" key="3">
    <source>
        <dbReference type="ARBA" id="ARBA00022989"/>
    </source>
</evidence>
<evidence type="ECO:0000313" key="8">
    <source>
        <dbReference type="EMBL" id="ACZ86728.1"/>
    </source>
</evidence>
<evidence type="ECO:0000313" key="9">
    <source>
        <dbReference type="Proteomes" id="UP000002029"/>
    </source>
</evidence>
<name>D2ATK8_STRRD</name>
<comment type="subcellular location">
    <subcellularLocation>
        <location evidence="1">Cell membrane</location>
        <topology evidence="1">Multi-pass membrane protein</topology>
    </subcellularLocation>
</comment>
<feature type="region of interest" description="Disordered" evidence="5">
    <location>
        <begin position="395"/>
        <end position="456"/>
    </location>
</feature>
<dbReference type="InterPro" id="IPR011701">
    <property type="entry name" value="MFS"/>
</dbReference>
<dbReference type="STRING" id="479432.Sros_3808"/>
<feature type="transmembrane region" description="Helical" evidence="6">
    <location>
        <begin position="165"/>
        <end position="183"/>
    </location>
</feature>
<feature type="transmembrane region" description="Helical" evidence="6">
    <location>
        <begin position="368"/>
        <end position="387"/>
    </location>
</feature>
<keyword evidence="4 6" id="KW-0472">Membrane</keyword>
<dbReference type="PROSITE" id="PS50850">
    <property type="entry name" value="MFS"/>
    <property type="match status" value="1"/>
</dbReference>